<reference evidence="1 2" key="1">
    <citation type="submission" date="2020-08" db="EMBL/GenBank/DDBJ databases">
        <title>Sequencing the genomes of 1000 actinobacteria strains.</title>
        <authorList>
            <person name="Klenk H.-P."/>
        </authorList>
    </citation>
    <scope>NUCLEOTIDE SEQUENCE [LARGE SCALE GENOMIC DNA]</scope>
    <source>
        <strain evidence="1 2">DSM 43023</strain>
    </source>
</reference>
<proteinExistence type="predicted"/>
<gene>
    <name evidence="1" type="ORF">FHR32_002584</name>
</gene>
<accession>A0A7W7W9P3</accession>
<keyword evidence="2" id="KW-1185">Reference proteome</keyword>
<protein>
    <submittedName>
        <fullName evidence="1">Uncharacterized protein</fullName>
    </submittedName>
</protein>
<dbReference type="EMBL" id="JACHJU010000001">
    <property type="protein sequence ID" value="MBB4938279.1"/>
    <property type="molecule type" value="Genomic_DNA"/>
</dbReference>
<dbReference type="Proteomes" id="UP000534286">
    <property type="component" value="Unassembled WGS sequence"/>
</dbReference>
<organism evidence="1 2">
    <name type="scientific">Streptosporangium album</name>
    <dbReference type="NCBI Taxonomy" id="47479"/>
    <lineage>
        <taxon>Bacteria</taxon>
        <taxon>Bacillati</taxon>
        <taxon>Actinomycetota</taxon>
        <taxon>Actinomycetes</taxon>
        <taxon>Streptosporangiales</taxon>
        <taxon>Streptosporangiaceae</taxon>
        <taxon>Streptosporangium</taxon>
    </lineage>
</organism>
<dbReference type="RefSeq" id="WP_184754488.1">
    <property type="nucleotide sequence ID" value="NZ_BAABEK010000022.1"/>
</dbReference>
<sequence>MNRLSSFRTVSDAAAVAARMLADGEPLSRVWRFSIVQMLDDYTSVLRHDGVTAAGQMWQNAPSPVGDVRVDAALAALAEHLARKDGWPVPPWTRDPRREALPWWFVTELRGLHPRALVEAPSSFRKRGVFITRGALERV</sequence>
<evidence type="ECO:0000313" key="1">
    <source>
        <dbReference type="EMBL" id="MBB4938279.1"/>
    </source>
</evidence>
<evidence type="ECO:0000313" key="2">
    <source>
        <dbReference type="Proteomes" id="UP000534286"/>
    </source>
</evidence>
<name>A0A7W7W9P3_9ACTN</name>
<dbReference type="AlphaFoldDB" id="A0A7W7W9P3"/>
<comment type="caution">
    <text evidence="1">The sequence shown here is derived from an EMBL/GenBank/DDBJ whole genome shotgun (WGS) entry which is preliminary data.</text>
</comment>